<feature type="compositionally biased region" description="Polar residues" evidence="9">
    <location>
        <begin position="21"/>
        <end position="48"/>
    </location>
</feature>
<comment type="function">
    <text evidence="1 8">Probably involved in transport through the plasma membrane.</text>
</comment>
<evidence type="ECO:0000256" key="8">
    <source>
        <dbReference type="RuleBase" id="RU368066"/>
    </source>
</evidence>
<proteinExistence type="inferred from homology"/>
<feature type="transmembrane region" description="Helical" evidence="8">
    <location>
        <begin position="359"/>
        <end position="381"/>
    </location>
</feature>
<evidence type="ECO:0000313" key="10">
    <source>
        <dbReference type="EMBL" id="GMM46326.1"/>
    </source>
</evidence>
<keyword evidence="11" id="KW-1185">Reference proteome</keyword>
<dbReference type="Proteomes" id="UP001378960">
    <property type="component" value="Unassembled WGS sequence"/>
</dbReference>
<name>A0AAV5R4Y3_PICKL</name>
<gene>
    <name evidence="10" type="ORF">DAPK24_029010</name>
</gene>
<comment type="subcellular location">
    <subcellularLocation>
        <location evidence="2 8">Cell membrane</location>
        <topology evidence="2 8">Multi-pass membrane protein</topology>
    </subcellularLocation>
</comment>
<keyword evidence="7 8" id="KW-0472">Membrane</keyword>
<dbReference type="GO" id="GO:0022857">
    <property type="term" value="F:transmembrane transporter activity"/>
    <property type="evidence" value="ECO:0007669"/>
    <property type="project" value="UniProtKB-UniRule"/>
</dbReference>
<evidence type="ECO:0000256" key="1">
    <source>
        <dbReference type="ARBA" id="ARBA00002957"/>
    </source>
</evidence>
<accession>A0AAV5R4Y3</accession>
<evidence type="ECO:0000256" key="9">
    <source>
        <dbReference type="SAM" id="MobiDB-lite"/>
    </source>
</evidence>
<feature type="transmembrane region" description="Helical" evidence="8">
    <location>
        <begin position="153"/>
        <end position="177"/>
    </location>
</feature>
<dbReference type="Pfam" id="PF04515">
    <property type="entry name" value="Choline_transpo"/>
    <property type="match status" value="1"/>
</dbReference>
<feature type="region of interest" description="Disordered" evidence="9">
    <location>
        <begin position="1"/>
        <end position="68"/>
    </location>
</feature>
<feature type="transmembrane region" description="Helical" evidence="8">
    <location>
        <begin position="401"/>
        <end position="422"/>
    </location>
</feature>
<dbReference type="PANTHER" id="PTHR12385">
    <property type="entry name" value="CHOLINE TRANSPORTER-LIKE (SLC FAMILY 44)"/>
    <property type="match status" value="1"/>
</dbReference>
<feature type="transmembrane region" description="Helical" evidence="8">
    <location>
        <begin position="494"/>
        <end position="519"/>
    </location>
</feature>
<evidence type="ECO:0000313" key="11">
    <source>
        <dbReference type="Proteomes" id="UP001378960"/>
    </source>
</evidence>
<keyword evidence="6 8" id="KW-1133">Transmembrane helix</keyword>
<evidence type="ECO:0000256" key="4">
    <source>
        <dbReference type="ARBA" id="ARBA00015388"/>
    </source>
</evidence>
<comment type="similarity">
    <text evidence="3 8">Belongs to the CTL (choline transporter-like) family.</text>
</comment>
<evidence type="ECO:0000256" key="5">
    <source>
        <dbReference type="ARBA" id="ARBA00022692"/>
    </source>
</evidence>
<feature type="transmembrane region" description="Helical" evidence="8">
    <location>
        <begin position="208"/>
        <end position="225"/>
    </location>
</feature>
<feature type="transmembrane region" description="Helical" evidence="8">
    <location>
        <begin position="109"/>
        <end position="133"/>
    </location>
</feature>
<feature type="transmembrane region" description="Helical" evidence="8">
    <location>
        <begin position="297"/>
        <end position="316"/>
    </location>
</feature>
<feature type="transmembrane region" description="Helical" evidence="8">
    <location>
        <begin position="443"/>
        <end position="474"/>
    </location>
</feature>
<dbReference type="AlphaFoldDB" id="A0AAV5R4Y3"/>
<dbReference type="EMBL" id="BTGB01000003">
    <property type="protein sequence ID" value="GMM46326.1"/>
    <property type="molecule type" value="Genomic_DNA"/>
</dbReference>
<dbReference type="GO" id="GO:0005886">
    <property type="term" value="C:plasma membrane"/>
    <property type="evidence" value="ECO:0007669"/>
    <property type="project" value="UniProtKB-SubCell"/>
</dbReference>
<evidence type="ECO:0000256" key="3">
    <source>
        <dbReference type="ARBA" id="ARBA00007168"/>
    </source>
</evidence>
<reference evidence="10 11" key="1">
    <citation type="journal article" date="2023" name="Elife">
        <title>Identification of key yeast species and microbe-microbe interactions impacting larval growth of Drosophila in the wild.</title>
        <authorList>
            <person name="Mure A."/>
            <person name="Sugiura Y."/>
            <person name="Maeda R."/>
            <person name="Honda K."/>
            <person name="Sakurai N."/>
            <person name="Takahashi Y."/>
            <person name="Watada M."/>
            <person name="Katoh T."/>
            <person name="Gotoh A."/>
            <person name="Gotoh Y."/>
            <person name="Taniguchi I."/>
            <person name="Nakamura K."/>
            <person name="Hayashi T."/>
            <person name="Katayama T."/>
            <person name="Uemura T."/>
            <person name="Hattori Y."/>
        </authorList>
    </citation>
    <scope>NUCLEOTIDE SEQUENCE [LARGE SCALE GENOMIC DNA]</scope>
    <source>
        <strain evidence="10 11">PK-24</strain>
    </source>
</reference>
<organism evidence="10 11">
    <name type="scientific">Pichia kluyveri</name>
    <name type="common">Yeast</name>
    <dbReference type="NCBI Taxonomy" id="36015"/>
    <lineage>
        <taxon>Eukaryota</taxon>
        <taxon>Fungi</taxon>
        <taxon>Dikarya</taxon>
        <taxon>Ascomycota</taxon>
        <taxon>Saccharomycotina</taxon>
        <taxon>Pichiomycetes</taxon>
        <taxon>Pichiales</taxon>
        <taxon>Pichiaceae</taxon>
        <taxon>Pichia</taxon>
    </lineage>
</organism>
<feature type="transmembrane region" description="Helical" evidence="8">
    <location>
        <begin position="254"/>
        <end position="285"/>
    </location>
</feature>
<dbReference type="PANTHER" id="PTHR12385:SF4">
    <property type="entry name" value="PROTEIN PNS1"/>
    <property type="match status" value="1"/>
</dbReference>
<sequence>MSNPDIKNIREVEPEPIGSGLNRNHGNYTDNEQTEDTGNNNDNEYTEQSGDEHVSEETEMGAQAYDPGDFNDDDFNIDGIDDGGDEIEGFSFQEDRFTASKPVWNDVKFAVFFLVILFILIVTSMTLMVKYFGKYIVDNSGNATLPNSVFFQFKTIFLFLFTSLISFGSSMFIFLNAGKSSERFVNFGVKLLIGLFLMAAAASLLVGQILQVIFFGVISGVLILIVKKYQPLITLASHILSIVIDVLKKYPSTAIAALIGFFTSLIFTLILTISIGCAYIAYGFHSDGQRIDENSKVTGGLIFTILFLNFAGLYIIDVMKNAMHVTIGGIYGTWYYLNSTFTGMPNNEGLGSFKRAMTYSFGSVCFGSLFVVFFQIWAIFAMIGDKQVGIVGKFFDVVLKIVGLIVGYFNLYAYSYVSLYGVDMVRSASSTLKFFKQRGLQAILNDSIISAALGFYCLIASLLSLLITCVYLAIIRAIFGLDDAVYLPLAGYSFLVTFNITSILIITIVSGSSVFFFALNKDPAVFQESHPFEFQEISRCYPKVLDKLVL</sequence>
<evidence type="ECO:0000256" key="7">
    <source>
        <dbReference type="ARBA" id="ARBA00023136"/>
    </source>
</evidence>
<keyword evidence="5 8" id="KW-0812">Transmembrane</keyword>
<comment type="caution">
    <text evidence="10">The sequence shown here is derived from an EMBL/GenBank/DDBJ whole genome shotgun (WGS) entry which is preliminary data.</text>
</comment>
<dbReference type="InterPro" id="IPR007603">
    <property type="entry name" value="Choline_transptr-like"/>
</dbReference>
<evidence type="ECO:0000256" key="2">
    <source>
        <dbReference type="ARBA" id="ARBA00004651"/>
    </source>
</evidence>
<evidence type="ECO:0000256" key="6">
    <source>
        <dbReference type="ARBA" id="ARBA00022989"/>
    </source>
</evidence>
<protein>
    <recommendedName>
        <fullName evidence="4 8">Protein PNS1</fullName>
    </recommendedName>
</protein>
<feature type="transmembrane region" description="Helical" evidence="8">
    <location>
        <begin position="184"/>
        <end position="202"/>
    </location>
</feature>